<protein>
    <recommendedName>
        <fullName evidence="1">DUF1659 domain-containing protein</fullName>
    </recommendedName>
</protein>
<sequence length="72" mass="8001">MATADLKGTKLRFAYNDGMDEKGNPKYKYKSYSYIKGSATADEMHSAAQSLAGLSEKNLFNVEKIQNFDINA</sequence>
<dbReference type="InterPro" id="IPR012454">
    <property type="entry name" value="DUF1659"/>
</dbReference>
<dbReference type="RefSeq" id="WP_032086773.1">
    <property type="nucleotide sequence ID" value="NZ_FMAU01000004.1"/>
</dbReference>
<organism evidence="2 3">
    <name type="scientific">[Bacillus] enclensis</name>
    <dbReference type="NCBI Taxonomy" id="1402860"/>
    <lineage>
        <taxon>Bacteria</taxon>
        <taxon>Bacillati</taxon>
        <taxon>Bacillota</taxon>
        <taxon>Bacilli</taxon>
        <taxon>Bacillales</taxon>
        <taxon>Bacillaceae</taxon>
        <taxon>Rossellomorea</taxon>
    </lineage>
</organism>
<dbReference type="EMBL" id="FMAU01000004">
    <property type="protein sequence ID" value="SCC21678.1"/>
    <property type="molecule type" value="Genomic_DNA"/>
</dbReference>
<gene>
    <name evidence="2" type="ORF">GA0061094_3155</name>
</gene>
<evidence type="ECO:0000313" key="3">
    <source>
        <dbReference type="Proteomes" id="UP000181997"/>
    </source>
</evidence>
<accession>A0A0V8HEV7</accession>
<dbReference type="OrthoDB" id="48766at2"/>
<evidence type="ECO:0000313" key="2">
    <source>
        <dbReference type="EMBL" id="SCC21678.1"/>
    </source>
</evidence>
<dbReference type="AlphaFoldDB" id="A0A0V8HEV7"/>
<dbReference type="Proteomes" id="UP000181997">
    <property type="component" value="Unassembled WGS sequence"/>
</dbReference>
<name>A0A0V8HEV7_9BACI</name>
<feature type="domain" description="DUF1659" evidence="1">
    <location>
        <begin position="2"/>
        <end position="71"/>
    </location>
</feature>
<dbReference type="Pfam" id="PF07872">
    <property type="entry name" value="DUF1659"/>
    <property type="match status" value="1"/>
</dbReference>
<reference evidence="3" key="1">
    <citation type="submission" date="2016-08" db="EMBL/GenBank/DDBJ databases">
        <authorList>
            <person name="Varghese N."/>
            <person name="Submissions Spin"/>
        </authorList>
    </citation>
    <scope>NUCLEOTIDE SEQUENCE [LARGE SCALE GENOMIC DNA]</scope>
    <source>
        <strain evidence="3">SGD-1123</strain>
    </source>
</reference>
<proteinExistence type="predicted"/>
<evidence type="ECO:0000259" key="1">
    <source>
        <dbReference type="Pfam" id="PF07872"/>
    </source>
</evidence>
<keyword evidence="3" id="KW-1185">Reference proteome</keyword>